<protein>
    <submittedName>
        <fullName evidence="1">Erythrocyte membrane protein 1-like, putative</fullName>
    </submittedName>
</protein>
<name>A0A2P9DTJ4_PLARE</name>
<evidence type="ECO:0000313" key="2">
    <source>
        <dbReference type="Proteomes" id="UP000240500"/>
    </source>
</evidence>
<dbReference type="EMBL" id="OFAE01000002">
    <property type="protein sequence ID" value="SOV83890.1"/>
    <property type="molecule type" value="Genomic_DNA"/>
</dbReference>
<gene>
    <name evidence="1" type="ORF">PRG01_0011300</name>
</gene>
<dbReference type="AlphaFoldDB" id="A0A2P9DTJ4"/>
<reference evidence="1 2" key="1">
    <citation type="submission" date="2016-09" db="EMBL/GenBank/DDBJ databases">
        <authorList>
            <consortium name="Pathogen Informatics"/>
        </authorList>
    </citation>
    <scope>NUCLEOTIDE SEQUENCE [LARGE SCALE GENOMIC DNA]</scope>
</reference>
<evidence type="ECO:0000313" key="1">
    <source>
        <dbReference type="EMBL" id="SOV83890.1"/>
    </source>
</evidence>
<dbReference type="Proteomes" id="UP000240500">
    <property type="component" value="Unassembled WGS sequence"/>
</dbReference>
<dbReference type="VEuPathDB" id="PlasmoDB:PRG01_0011300"/>
<sequence>MKSGLWNIIKICWIYRHDDIHKINDETYNIISITTYQKNGLRTNISIDIHCHEKNNNNMVSTTVICDDQVENFVQFWMI</sequence>
<proteinExistence type="predicted"/>
<accession>A0A2P9DTJ4</accession>
<organism evidence="1 2">
    <name type="scientific">Plasmodium reichenowi</name>
    <dbReference type="NCBI Taxonomy" id="5854"/>
    <lineage>
        <taxon>Eukaryota</taxon>
        <taxon>Sar</taxon>
        <taxon>Alveolata</taxon>
        <taxon>Apicomplexa</taxon>
        <taxon>Aconoidasida</taxon>
        <taxon>Haemosporida</taxon>
        <taxon>Plasmodiidae</taxon>
        <taxon>Plasmodium</taxon>
        <taxon>Plasmodium (Laverania)</taxon>
    </lineage>
</organism>